<organism evidence="2 3">
    <name type="scientific">Kaistella montana</name>
    <dbReference type="NCBI Taxonomy" id="1849733"/>
    <lineage>
        <taxon>Bacteria</taxon>
        <taxon>Pseudomonadati</taxon>
        <taxon>Bacteroidota</taxon>
        <taxon>Flavobacteriia</taxon>
        <taxon>Flavobacteriales</taxon>
        <taxon>Weeksellaceae</taxon>
        <taxon>Chryseobacterium group</taxon>
        <taxon>Kaistella</taxon>
    </lineage>
</organism>
<keyword evidence="1" id="KW-0812">Transmembrane</keyword>
<protein>
    <submittedName>
        <fullName evidence="2">Uncharacterized protein</fullName>
    </submittedName>
</protein>
<evidence type="ECO:0000313" key="3">
    <source>
        <dbReference type="Proteomes" id="UP001597394"/>
    </source>
</evidence>
<proteinExistence type="predicted"/>
<name>A0ABW5KAJ8_9FLAO</name>
<sequence length="256" mass="27576">MKNHFIFSVRAVIISMIMVLYGNLFFAQNITLDGKTDDWAAALNGHTIKNFTRDANATNDDQFTGGSSDPGLISSWSWVLGNTNSKGDISNAAVVLIDNKIYFAADRTAINGDAAIGFWFFTNGTQKNPGGTFSPEHAVGDLLVLSHFTNGGGNVDLNIYRWVGSGGSDGSLDKIGTTGNAFVNAIYQPTPTYPGWSYQGDNVPSVGIPPANTYATGAFFEGYVDISPGSGLSHFFQVSFWKLEIRSPLVHRSKIL</sequence>
<keyword evidence="1" id="KW-1133">Transmembrane helix</keyword>
<dbReference type="Proteomes" id="UP001597394">
    <property type="component" value="Unassembled WGS sequence"/>
</dbReference>
<dbReference type="EMBL" id="JBHULG010000006">
    <property type="protein sequence ID" value="MFD2545776.1"/>
    <property type="molecule type" value="Genomic_DNA"/>
</dbReference>
<evidence type="ECO:0000256" key="1">
    <source>
        <dbReference type="SAM" id="Phobius"/>
    </source>
</evidence>
<keyword evidence="1" id="KW-0472">Membrane</keyword>
<accession>A0ABW5KAJ8</accession>
<keyword evidence="3" id="KW-1185">Reference proteome</keyword>
<gene>
    <name evidence="2" type="ORF">ACFSO8_09945</name>
</gene>
<reference evidence="3" key="1">
    <citation type="journal article" date="2019" name="Int. J. Syst. Evol. Microbiol.">
        <title>The Global Catalogue of Microorganisms (GCM) 10K type strain sequencing project: providing services to taxonomists for standard genome sequencing and annotation.</title>
        <authorList>
            <consortium name="The Broad Institute Genomics Platform"/>
            <consortium name="The Broad Institute Genome Sequencing Center for Infectious Disease"/>
            <person name="Wu L."/>
            <person name="Ma J."/>
        </authorList>
    </citation>
    <scope>NUCLEOTIDE SEQUENCE [LARGE SCALE GENOMIC DNA]</scope>
    <source>
        <strain evidence="3">KCTC 52204</strain>
    </source>
</reference>
<evidence type="ECO:0000313" key="2">
    <source>
        <dbReference type="EMBL" id="MFD2545776.1"/>
    </source>
</evidence>
<comment type="caution">
    <text evidence="2">The sequence shown here is derived from an EMBL/GenBank/DDBJ whole genome shotgun (WGS) entry which is preliminary data.</text>
</comment>
<dbReference type="RefSeq" id="WP_255931043.1">
    <property type="nucleotide sequence ID" value="NZ_JANFQP010000004.1"/>
</dbReference>
<feature type="transmembrane region" description="Helical" evidence="1">
    <location>
        <begin position="7"/>
        <end position="26"/>
    </location>
</feature>